<dbReference type="EMBL" id="CP013694">
    <property type="protein sequence ID" value="ALU30199.1"/>
    <property type="molecule type" value="Genomic_DNA"/>
</dbReference>
<name>A0A0U3H6D0_9CREN</name>
<dbReference type="OMA" id="YPPVDMY"/>
<gene>
    <name evidence="4" type="ORF">ATY89_09795</name>
    <name evidence="5" type="ORF">ATZ20_01350</name>
</gene>
<dbReference type="RefSeq" id="WP_011278477.1">
    <property type="nucleotide sequence ID" value="NZ_BHWZ01000004.1"/>
</dbReference>
<dbReference type="CDD" id="cd06464">
    <property type="entry name" value="ACD_sHsps-like"/>
    <property type="match status" value="1"/>
</dbReference>
<dbReference type="AlphaFoldDB" id="A0A0U3H6D0"/>
<evidence type="ECO:0000313" key="4">
    <source>
        <dbReference type="EMBL" id="ALU30199.1"/>
    </source>
</evidence>
<sequence>MSFTYVIEKELGRRIEQLNRGFYELVYPPVDMYEEGGYLIVVADLAGFNKDKIKARISGQNELIIEAEREISEPGIKYLTQRPKYIRRTIKLPINVAKDAEVAGKYENGVLTIRIPIAGVSAIKIE</sequence>
<dbReference type="SUPFAM" id="SSF49764">
    <property type="entry name" value="HSP20-like chaperones"/>
    <property type="match status" value="1"/>
</dbReference>
<feature type="domain" description="SHSP" evidence="3">
    <location>
        <begin position="21"/>
        <end position="126"/>
    </location>
</feature>
<evidence type="ECO:0000256" key="2">
    <source>
        <dbReference type="RuleBase" id="RU003616"/>
    </source>
</evidence>
<dbReference type="InterPro" id="IPR002068">
    <property type="entry name" value="A-crystallin/Hsp20_dom"/>
</dbReference>
<dbReference type="InterPro" id="IPR008978">
    <property type="entry name" value="HSP20-like_chaperone"/>
</dbReference>
<dbReference type="PROSITE" id="PS01031">
    <property type="entry name" value="SHSP"/>
    <property type="match status" value="1"/>
</dbReference>
<dbReference type="SMR" id="A0A0U3H6D0"/>
<dbReference type="Proteomes" id="UP000065473">
    <property type="component" value="Chromosome"/>
</dbReference>
<dbReference type="Proteomes" id="UP000060043">
    <property type="component" value="Chromosome"/>
</dbReference>
<dbReference type="Gene3D" id="2.60.40.790">
    <property type="match status" value="1"/>
</dbReference>
<protein>
    <submittedName>
        <fullName evidence="4">Heat-shock protein Hsp20</fullName>
    </submittedName>
</protein>
<dbReference type="OrthoDB" id="198277at2157"/>
<evidence type="ECO:0000313" key="6">
    <source>
        <dbReference type="Proteomes" id="UP000060043"/>
    </source>
</evidence>
<dbReference type="NCBIfam" id="NF041799">
    <property type="entry name" value="Hsp14"/>
    <property type="match status" value="1"/>
</dbReference>
<dbReference type="PaxDb" id="1435377-SUSAZ_07885"/>
<dbReference type="Pfam" id="PF00011">
    <property type="entry name" value="HSP20"/>
    <property type="match status" value="1"/>
</dbReference>
<evidence type="ECO:0000256" key="1">
    <source>
        <dbReference type="PROSITE-ProRule" id="PRU00285"/>
    </source>
</evidence>
<organism evidence="4 7">
    <name type="scientific">Sulfolobus acidocaldarius</name>
    <dbReference type="NCBI Taxonomy" id="2285"/>
    <lineage>
        <taxon>Archaea</taxon>
        <taxon>Thermoproteota</taxon>
        <taxon>Thermoprotei</taxon>
        <taxon>Sulfolobales</taxon>
        <taxon>Sulfolobaceae</taxon>
        <taxon>Sulfolobus</taxon>
    </lineage>
</organism>
<dbReference type="GeneID" id="14552156"/>
<proteinExistence type="inferred from homology"/>
<evidence type="ECO:0000313" key="5">
    <source>
        <dbReference type="EMBL" id="ALU30914.1"/>
    </source>
</evidence>
<reference evidence="6 7" key="1">
    <citation type="submission" date="2015-12" db="EMBL/GenBank/DDBJ databases">
        <title>A stable core within a dynamic pangenome in Sulfolobus acidocaldarius.</title>
        <authorList>
            <person name="Anderson R."/>
            <person name="Kouris A."/>
            <person name="Seward C."/>
            <person name="Campbell K."/>
            <person name="Whitaker R."/>
        </authorList>
    </citation>
    <scope>NUCLEOTIDE SEQUENCE [LARGE SCALE GENOMIC DNA]</scope>
    <source>
        <strain evidence="4 7">GG12-C01-09</strain>
        <strain evidence="5 6">NG05B_CO5_07</strain>
    </source>
</reference>
<dbReference type="EMBL" id="CP013695">
    <property type="protein sequence ID" value="ALU30914.1"/>
    <property type="molecule type" value="Genomic_DNA"/>
</dbReference>
<comment type="similarity">
    <text evidence="1 2">Belongs to the small heat shock protein (HSP20) family.</text>
</comment>
<accession>A0A0U3H6D0</accession>
<dbReference type="STRING" id="1435377.SUSAZ_07885"/>
<evidence type="ECO:0000313" key="7">
    <source>
        <dbReference type="Proteomes" id="UP000065473"/>
    </source>
</evidence>
<evidence type="ECO:0000259" key="3">
    <source>
        <dbReference type="PROSITE" id="PS01031"/>
    </source>
</evidence>